<dbReference type="InterPro" id="IPR037523">
    <property type="entry name" value="VOC_core"/>
</dbReference>
<dbReference type="AlphaFoldDB" id="A0A1E3H6P1"/>
<feature type="domain" description="VOC" evidence="1">
    <location>
        <begin position="141"/>
        <end position="256"/>
    </location>
</feature>
<dbReference type="PROSITE" id="PS51819">
    <property type="entry name" value="VOC"/>
    <property type="match status" value="1"/>
</dbReference>
<reference evidence="2 3" key="1">
    <citation type="submission" date="2016-07" db="EMBL/GenBank/DDBJ databases">
        <title>Draft Genome Sequence of Methylobrevis pamukkalensis PK2.</title>
        <authorList>
            <person name="Vasilenko O.V."/>
            <person name="Doronina N.V."/>
            <person name="Shmareva M.N."/>
            <person name="Tarlachkov S.V."/>
            <person name="Mustakhimov I."/>
            <person name="Trotsenko Y.A."/>
        </authorList>
    </citation>
    <scope>NUCLEOTIDE SEQUENCE [LARGE SCALE GENOMIC DNA]</scope>
    <source>
        <strain evidence="2 3">PK2</strain>
    </source>
</reference>
<dbReference type="InterPro" id="IPR029068">
    <property type="entry name" value="Glyas_Bleomycin-R_OHBP_Dase"/>
</dbReference>
<dbReference type="SUPFAM" id="SSF54593">
    <property type="entry name" value="Glyoxalase/Bleomycin resistance protein/Dihydroxybiphenyl dioxygenase"/>
    <property type="match status" value="2"/>
</dbReference>
<dbReference type="Pfam" id="PF00903">
    <property type="entry name" value="Glyoxalase"/>
    <property type="match status" value="2"/>
</dbReference>
<dbReference type="EMBL" id="MCRJ01000010">
    <property type="protein sequence ID" value="ODN71974.1"/>
    <property type="molecule type" value="Genomic_DNA"/>
</dbReference>
<organism evidence="2 3">
    <name type="scientific">Methylobrevis pamukkalensis</name>
    <dbReference type="NCBI Taxonomy" id="1439726"/>
    <lineage>
        <taxon>Bacteria</taxon>
        <taxon>Pseudomonadati</taxon>
        <taxon>Pseudomonadota</taxon>
        <taxon>Alphaproteobacteria</taxon>
        <taxon>Hyphomicrobiales</taxon>
        <taxon>Pleomorphomonadaceae</taxon>
        <taxon>Methylobrevis</taxon>
    </lineage>
</organism>
<dbReference type="PANTHER" id="PTHR43279:SF1">
    <property type="entry name" value="CATECHOL-2,3-DIOXYGENASE"/>
    <property type="match status" value="1"/>
</dbReference>
<keyword evidence="2" id="KW-0223">Dioxygenase</keyword>
<name>A0A1E3H6P1_9HYPH</name>
<gene>
    <name evidence="2" type="primary">catE</name>
    <name evidence="2" type="ORF">A6302_00707</name>
</gene>
<evidence type="ECO:0000259" key="1">
    <source>
        <dbReference type="PROSITE" id="PS51819"/>
    </source>
</evidence>
<dbReference type="Gene3D" id="3.10.180.10">
    <property type="entry name" value="2,3-Dihydroxybiphenyl 1,2-Dioxygenase, domain 1"/>
    <property type="match status" value="2"/>
</dbReference>
<accession>A0A1E3H6P1</accession>
<sequence length="269" mass="28260">MLGLAVQARSDTAAVLGADGGVPLVTLVATPDAAAPAPRAAGLFHLAILLPSRLDLGRWTQSMAASRRTVQGAADHLVSEAIYLADPEGNGIEIYRDRPRNEWPRRDGRIEMDNAPLDFDGLLALARADGTPWTGAPSRTRMGHIHLNVNDLGPTEGFYVGRLGFDAMATMRGALFVSAGGYHHHLGLNTWAARNGAPRDPAALGLRHAVIELPDAASLAAYVGELESAGLAVERPTSDIALLRDPSGNRLLLAAGARSAADHLGLADL</sequence>
<dbReference type="PANTHER" id="PTHR43279">
    <property type="entry name" value="CATECHOL-2,3-DIOXYGENASE"/>
    <property type="match status" value="1"/>
</dbReference>
<dbReference type="Proteomes" id="UP000094622">
    <property type="component" value="Unassembled WGS sequence"/>
</dbReference>
<protein>
    <submittedName>
        <fullName evidence="2">Catechol-2,3-dioxygenase</fullName>
        <ecNumber evidence="2">1.13.11.2</ecNumber>
    </submittedName>
</protein>
<comment type="caution">
    <text evidence="2">The sequence shown here is derived from an EMBL/GenBank/DDBJ whole genome shotgun (WGS) entry which is preliminary data.</text>
</comment>
<keyword evidence="2" id="KW-0560">Oxidoreductase</keyword>
<dbReference type="GO" id="GO:0018577">
    <property type="term" value="F:catechol 2,3-dioxygenase activity"/>
    <property type="evidence" value="ECO:0007669"/>
    <property type="project" value="UniProtKB-EC"/>
</dbReference>
<evidence type="ECO:0000313" key="3">
    <source>
        <dbReference type="Proteomes" id="UP000094622"/>
    </source>
</evidence>
<proteinExistence type="predicted"/>
<keyword evidence="3" id="KW-1185">Reference proteome</keyword>
<evidence type="ECO:0000313" key="2">
    <source>
        <dbReference type="EMBL" id="ODN71974.1"/>
    </source>
</evidence>
<dbReference type="EC" id="1.13.11.2" evidence="2"/>
<dbReference type="InterPro" id="IPR004360">
    <property type="entry name" value="Glyas_Fos-R_dOase_dom"/>
</dbReference>
<dbReference type="PATRIC" id="fig|1439726.3.peg.744"/>